<reference evidence="2" key="2">
    <citation type="submission" date="2016-02" db="EMBL/GenBank/DDBJ databases">
        <title>Genome sequence of Clostridium beijerinckii strain 59B.</title>
        <authorList>
            <person name="Little G.T."/>
            <person name="Minton N.P."/>
        </authorList>
    </citation>
    <scope>NUCLEOTIDE SEQUENCE</scope>
    <source>
        <strain evidence="2">NCIMB 14988</strain>
    </source>
</reference>
<dbReference type="SUPFAM" id="SSF82549">
    <property type="entry name" value="DAK1/DegV-like"/>
    <property type="match status" value="1"/>
</dbReference>
<dbReference type="EMBL" id="CP010086">
    <property type="protein sequence ID" value="AJG97296.1"/>
    <property type="molecule type" value="Genomic_DNA"/>
</dbReference>
<dbReference type="NCBIfam" id="TIGR00762">
    <property type="entry name" value="DegV"/>
    <property type="match status" value="1"/>
</dbReference>
<dbReference type="PANTHER" id="PTHR33434">
    <property type="entry name" value="DEGV DOMAIN-CONTAINING PROTEIN DR_1986-RELATED"/>
    <property type="match status" value="1"/>
</dbReference>
<dbReference type="Proteomes" id="UP000631418">
    <property type="component" value="Unassembled WGS sequence"/>
</dbReference>
<evidence type="ECO:0000313" key="2">
    <source>
        <dbReference type="EMBL" id="AJG97296.1"/>
    </source>
</evidence>
<reference evidence="3" key="3">
    <citation type="submission" date="2020-11" db="EMBL/GenBank/DDBJ databases">
        <authorList>
            <person name="Thieme N."/>
            <person name="Liebl W."/>
            <person name="Zverlov V."/>
        </authorList>
    </citation>
    <scope>NUCLEOTIDE SEQUENCE</scope>
    <source>
        <strain evidence="3">NT08</strain>
    </source>
</reference>
<dbReference type="InterPro" id="IPR043168">
    <property type="entry name" value="DegV_C"/>
</dbReference>
<dbReference type="InterPro" id="IPR003797">
    <property type="entry name" value="DegV"/>
</dbReference>
<dbReference type="Proteomes" id="UP000031866">
    <property type="component" value="Chromosome"/>
</dbReference>
<dbReference type="STRING" id="1520.LF65_00665"/>
<dbReference type="Gene3D" id="3.30.1180.10">
    <property type="match status" value="1"/>
</dbReference>
<accession>A0A0B5QGD7</accession>
<dbReference type="OMA" id="GPIISTH"/>
<protein>
    <submittedName>
        <fullName evidence="3">DegV family protein</fullName>
    </submittedName>
    <submittedName>
        <fullName evidence="2">Fatty acid-binding protein DegV</fullName>
    </submittedName>
</protein>
<sequence>MEKIKIITDSTADLPKDIYEKYDIEVLPLLINFGEESYLDGVEINTDEVFERIRNENILPTTAQVTPNRFVEIYKKYLAEGYKIISIHMSSVMSGTYQSACIAKEMLESQDIIVVDSQNVTAALGILVLKAVKLRENGYNISEVEEKLNSIRNKVKLSVYFDSLEYLVRGGRISKTAGMVGGMLGIKLILEIKDGIMSVKDKIRGNKKAIKKIISDLENATLDYEVPVILIDVNNIEVKEALRTYMKDNGVNFIECPVGSTVCIHSGPGCCGLVFLNK</sequence>
<dbReference type="KEGG" id="cbei:LF65_00665"/>
<dbReference type="EMBL" id="JADOEF010000001">
    <property type="protein sequence ID" value="MBF7807540.1"/>
    <property type="molecule type" value="Genomic_DNA"/>
</dbReference>
<keyword evidence="1" id="KW-0446">Lipid-binding</keyword>
<dbReference type="PANTHER" id="PTHR33434:SF2">
    <property type="entry name" value="FATTY ACID-BINDING PROTEIN TM_1468"/>
    <property type="match status" value="1"/>
</dbReference>
<evidence type="ECO:0000313" key="4">
    <source>
        <dbReference type="Proteomes" id="UP000031866"/>
    </source>
</evidence>
<organism evidence="2 4">
    <name type="scientific">Clostridium beijerinckii</name>
    <name type="common">Clostridium MP</name>
    <dbReference type="NCBI Taxonomy" id="1520"/>
    <lineage>
        <taxon>Bacteria</taxon>
        <taxon>Bacillati</taxon>
        <taxon>Bacillota</taxon>
        <taxon>Clostridia</taxon>
        <taxon>Eubacteriales</taxon>
        <taxon>Clostridiaceae</taxon>
        <taxon>Clostridium</taxon>
    </lineage>
</organism>
<dbReference type="GO" id="GO:0008289">
    <property type="term" value="F:lipid binding"/>
    <property type="evidence" value="ECO:0007669"/>
    <property type="project" value="UniProtKB-KW"/>
</dbReference>
<evidence type="ECO:0000256" key="1">
    <source>
        <dbReference type="ARBA" id="ARBA00023121"/>
    </source>
</evidence>
<name>A0A0B5QGD7_CLOBE</name>
<proteinExistence type="predicted"/>
<dbReference type="InterPro" id="IPR050270">
    <property type="entry name" value="DegV_domain_contain"/>
</dbReference>
<dbReference type="RefSeq" id="WP_011967942.1">
    <property type="nucleotide sequence ID" value="NZ_CP010086.2"/>
</dbReference>
<dbReference type="Gene3D" id="3.40.50.10170">
    <property type="match status" value="1"/>
</dbReference>
<dbReference type="Pfam" id="PF02645">
    <property type="entry name" value="DegV"/>
    <property type="match status" value="1"/>
</dbReference>
<dbReference type="OrthoDB" id="9780216at2"/>
<dbReference type="AlphaFoldDB" id="A0A0B5QGD7"/>
<reference evidence="4" key="1">
    <citation type="submission" date="2014-12" db="EMBL/GenBank/DDBJ databases">
        <title>Genome sequence of Clostridium beijerinckii strain 59B.</title>
        <authorList>
            <person name="Little G.T."/>
            <person name="Minton N.P."/>
        </authorList>
    </citation>
    <scope>NUCLEOTIDE SEQUENCE [LARGE SCALE GENOMIC DNA]</scope>
    <source>
        <strain evidence="4">59B</strain>
    </source>
</reference>
<gene>
    <name evidence="3" type="ORF">IS491_02175</name>
    <name evidence="2" type="ORF">LF65_00665</name>
</gene>
<dbReference type="PROSITE" id="PS51482">
    <property type="entry name" value="DEGV"/>
    <property type="match status" value="1"/>
</dbReference>
<evidence type="ECO:0000313" key="3">
    <source>
        <dbReference type="EMBL" id="MBF7807540.1"/>
    </source>
</evidence>